<sequence>MTVLTILGGQGLVIRGWPHSVLMPGQLRKNNARTKGIADLGLADRRCLHTTLMDEEISVTKVHSKAE</sequence>
<organism evidence="1 2">
    <name type="scientific">Scleroderma citrinum Foug A</name>
    <dbReference type="NCBI Taxonomy" id="1036808"/>
    <lineage>
        <taxon>Eukaryota</taxon>
        <taxon>Fungi</taxon>
        <taxon>Dikarya</taxon>
        <taxon>Basidiomycota</taxon>
        <taxon>Agaricomycotina</taxon>
        <taxon>Agaricomycetes</taxon>
        <taxon>Agaricomycetidae</taxon>
        <taxon>Boletales</taxon>
        <taxon>Sclerodermatineae</taxon>
        <taxon>Sclerodermataceae</taxon>
        <taxon>Scleroderma</taxon>
    </lineage>
</organism>
<keyword evidence="2" id="KW-1185">Reference proteome</keyword>
<evidence type="ECO:0000313" key="2">
    <source>
        <dbReference type="Proteomes" id="UP000053989"/>
    </source>
</evidence>
<dbReference type="InParanoid" id="A0A0C2ZH03"/>
<proteinExistence type="predicted"/>
<dbReference type="HOGENOM" id="CLU_3002243_0_0_1"/>
<protein>
    <submittedName>
        <fullName evidence="1">Uncharacterized protein</fullName>
    </submittedName>
</protein>
<evidence type="ECO:0000313" key="1">
    <source>
        <dbReference type="EMBL" id="KIM60938.1"/>
    </source>
</evidence>
<dbReference type="Proteomes" id="UP000053989">
    <property type="component" value="Unassembled WGS sequence"/>
</dbReference>
<reference evidence="2" key="2">
    <citation type="submission" date="2015-01" db="EMBL/GenBank/DDBJ databases">
        <title>Evolutionary Origins and Diversification of the Mycorrhizal Mutualists.</title>
        <authorList>
            <consortium name="DOE Joint Genome Institute"/>
            <consortium name="Mycorrhizal Genomics Consortium"/>
            <person name="Kohler A."/>
            <person name="Kuo A."/>
            <person name="Nagy L.G."/>
            <person name="Floudas D."/>
            <person name="Copeland A."/>
            <person name="Barry K.W."/>
            <person name="Cichocki N."/>
            <person name="Veneault-Fourrey C."/>
            <person name="LaButti K."/>
            <person name="Lindquist E.A."/>
            <person name="Lipzen A."/>
            <person name="Lundell T."/>
            <person name="Morin E."/>
            <person name="Murat C."/>
            <person name="Riley R."/>
            <person name="Ohm R."/>
            <person name="Sun H."/>
            <person name="Tunlid A."/>
            <person name="Henrissat B."/>
            <person name="Grigoriev I.V."/>
            <person name="Hibbett D.S."/>
            <person name="Martin F."/>
        </authorList>
    </citation>
    <scope>NUCLEOTIDE SEQUENCE [LARGE SCALE GENOMIC DNA]</scope>
    <source>
        <strain evidence="2">Foug A</strain>
    </source>
</reference>
<reference evidence="1 2" key="1">
    <citation type="submission" date="2014-04" db="EMBL/GenBank/DDBJ databases">
        <authorList>
            <consortium name="DOE Joint Genome Institute"/>
            <person name="Kuo A."/>
            <person name="Kohler A."/>
            <person name="Nagy L.G."/>
            <person name="Floudas D."/>
            <person name="Copeland A."/>
            <person name="Barry K.W."/>
            <person name="Cichocki N."/>
            <person name="Veneault-Fourrey C."/>
            <person name="LaButti K."/>
            <person name="Lindquist E.A."/>
            <person name="Lipzen A."/>
            <person name="Lundell T."/>
            <person name="Morin E."/>
            <person name="Murat C."/>
            <person name="Sun H."/>
            <person name="Tunlid A."/>
            <person name="Henrissat B."/>
            <person name="Grigoriev I.V."/>
            <person name="Hibbett D.S."/>
            <person name="Martin F."/>
            <person name="Nordberg H.P."/>
            <person name="Cantor M.N."/>
            <person name="Hua S.X."/>
        </authorList>
    </citation>
    <scope>NUCLEOTIDE SEQUENCE [LARGE SCALE GENOMIC DNA]</scope>
    <source>
        <strain evidence="1 2">Foug A</strain>
    </source>
</reference>
<dbReference type="AlphaFoldDB" id="A0A0C2ZH03"/>
<accession>A0A0C2ZH03</accession>
<dbReference type="OrthoDB" id="2639237at2759"/>
<dbReference type="EMBL" id="KN822057">
    <property type="protein sequence ID" value="KIM60938.1"/>
    <property type="molecule type" value="Genomic_DNA"/>
</dbReference>
<name>A0A0C2ZH03_9AGAM</name>
<gene>
    <name evidence="1" type="ORF">SCLCIDRAFT_123263</name>
</gene>